<dbReference type="InterPro" id="IPR012337">
    <property type="entry name" value="RNaseH-like_sf"/>
</dbReference>
<comment type="function">
    <text evidence="2 9">Endonuclease that specifically degrades the RNA of RNA-DNA hybrids.</text>
</comment>
<dbReference type="AlphaFoldDB" id="A0A1I8MHZ9"/>
<keyword evidence="7 9" id="KW-0378">Hydrolase</keyword>
<dbReference type="PIRSF" id="PIRSF036852">
    <property type="entry name" value="Ribonuclease_H1_euk"/>
    <property type="match status" value="1"/>
</dbReference>
<protein>
    <recommendedName>
        <fullName evidence="9">Ribonuclease H1</fullName>
        <shortName evidence="9">RNase H1</shortName>
        <ecNumber evidence="9">3.1.26.4</ecNumber>
    </recommendedName>
</protein>
<evidence type="ECO:0000313" key="13">
    <source>
        <dbReference type="Proteomes" id="UP001652621"/>
    </source>
</evidence>
<dbReference type="Proteomes" id="UP001652621">
    <property type="component" value="Unplaced"/>
</dbReference>
<evidence type="ECO:0000256" key="8">
    <source>
        <dbReference type="ARBA" id="ARBA00022842"/>
    </source>
</evidence>
<evidence type="ECO:0000256" key="10">
    <source>
        <dbReference type="SAM" id="MobiDB-lite"/>
    </source>
</evidence>
<evidence type="ECO:0000313" key="14">
    <source>
        <dbReference type="RefSeq" id="XP_005181290.1"/>
    </source>
</evidence>
<dbReference type="Gene3D" id="3.30.420.10">
    <property type="entry name" value="Ribonuclease H-like superfamily/Ribonuclease H"/>
    <property type="match status" value="1"/>
</dbReference>
<dbReference type="Pfam" id="PF01693">
    <property type="entry name" value="Cauli_VI"/>
    <property type="match status" value="1"/>
</dbReference>
<dbReference type="CDD" id="cd09280">
    <property type="entry name" value="RNase_HI_eukaryote_like"/>
    <property type="match status" value="1"/>
</dbReference>
<name>A0A1I8MHZ9_MUSDO</name>
<evidence type="ECO:0000313" key="12">
    <source>
        <dbReference type="EnsemblMetazoa" id="MDOA005086-PA"/>
    </source>
</evidence>
<organism evidence="12">
    <name type="scientific">Musca domestica</name>
    <name type="common">House fly</name>
    <dbReference type="NCBI Taxonomy" id="7370"/>
    <lineage>
        <taxon>Eukaryota</taxon>
        <taxon>Metazoa</taxon>
        <taxon>Ecdysozoa</taxon>
        <taxon>Arthropoda</taxon>
        <taxon>Hexapoda</taxon>
        <taxon>Insecta</taxon>
        <taxon>Pterygota</taxon>
        <taxon>Neoptera</taxon>
        <taxon>Endopterygota</taxon>
        <taxon>Diptera</taxon>
        <taxon>Brachycera</taxon>
        <taxon>Muscomorpha</taxon>
        <taxon>Muscoidea</taxon>
        <taxon>Muscidae</taxon>
        <taxon>Musca</taxon>
    </lineage>
</organism>
<evidence type="ECO:0000256" key="3">
    <source>
        <dbReference type="ARBA" id="ARBA00005300"/>
    </source>
</evidence>
<evidence type="ECO:0000256" key="9">
    <source>
        <dbReference type="PIRNR" id="PIRNR036852"/>
    </source>
</evidence>
<dbReference type="eggNOG" id="KOG3752">
    <property type="taxonomic scope" value="Eukaryota"/>
</dbReference>
<dbReference type="FunFam" id="3.40.970.10:FF:000002">
    <property type="entry name" value="Ribonuclease H"/>
    <property type="match status" value="1"/>
</dbReference>
<accession>A0A1I8MHZ9</accession>
<keyword evidence="8 9" id="KW-0460">Magnesium</keyword>
<feature type="region of interest" description="Disordered" evidence="10">
    <location>
        <begin position="65"/>
        <end position="86"/>
    </location>
</feature>
<dbReference type="VEuPathDB" id="VectorBase:MDOA005086"/>
<dbReference type="InterPro" id="IPR009027">
    <property type="entry name" value="Ribosomal_bL9/RNase_H1_N"/>
</dbReference>
<dbReference type="FunFam" id="3.30.420.10:FF:000097">
    <property type="entry name" value="Ribonuclease H1"/>
    <property type="match status" value="1"/>
</dbReference>
<dbReference type="VEuPathDB" id="VectorBase:MDOMA2_007930"/>
<proteinExistence type="inferred from homology"/>
<dbReference type="InterPro" id="IPR050092">
    <property type="entry name" value="RNase_H"/>
</dbReference>
<comment type="cofactor">
    <cofactor evidence="1 9">
        <name>Mg(2+)</name>
        <dbReference type="ChEBI" id="CHEBI:18420"/>
    </cofactor>
</comment>
<keyword evidence="4 9" id="KW-0540">Nuclease</keyword>
<dbReference type="GO" id="GO:0000287">
    <property type="term" value="F:magnesium ion binding"/>
    <property type="evidence" value="ECO:0007669"/>
    <property type="project" value="UniProtKB-UniRule"/>
</dbReference>
<feature type="compositionally biased region" description="Polar residues" evidence="10">
    <location>
        <begin position="76"/>
        <end position="85"/>
    </location>
</feature>
<dbReference type="GO" id="GO:0003676">
    <property type="term" value="F:nucleic acid binding"/>
    <property type="evidence" value="ECO:0007669"/>
    <property type="project" value="UniProtKB-UniRule"/>
</dbReference>
<sequence length="330" mass="36813">MILTNVLLRPARNMAYYAVAIGRQVGIYDTWAKCEEQIKGYRGARYKKFPTKSAAEDFINGYNKPLADAKPPAPSKSWTPATSKSKCAPVKQIEDFWPPSDGDNFDDNELTDEDLLMALAEVEGLPQPSSKSLKRKNEDYPGHSSSKMLRYESTICESSGLKHIGDYEFNIDSEGYVIVYTDGSCFNNGRANACAGFGVWFGDNHPLNAGKPVGGRVTNNVGEIQASIYAIKIAKNLGIEKLCISTDSQFLIKSITMWIKGWKAKNWRLKNGDPVKNVVDFKELDSLLSDGQINIKWNYVAGHKGIRGNEMADQLAREGSEIYKRLYLKK</sequence>
<reference evidence="12" key="1">
    <citation type="submission" date="2020-05" db="UniProtKB">
        <authorList>
            <consortium name="EnsemblMetazoa"/>
        </authorList>
    </citation>
    <scope>IDENTIFICATION</scope>
    <source>
        <strain evidence="12">Aabys</strain>
    </source>
</reference>
<dbReference type="PANTHER" id="PTHR10642:SF31">
    <property type="entry name" value="RIBONUCLEASE H1"/>
    <property type="match status" value="1"/>
</dbReference>
<dbReference type="EnsemblMetazoa" id="MDOA005086-RA">
    <property type="protein sequence ID" value="MDOA005086-PA"/>
    <property type="gene ID" value="MDOA005086"/>
</dbReference>
<comment type="similarity">
    <text evidence="3 9">Belongs to the RNase H family.</text>
</comment>
<dbReference type="InterPro" id="IPR011320">
    <property type="entry name" value="RNase_H1_N"/>
</dbReference>
<comment type="catalytic activity">
    <reaction evidence="9">
        <text>Endonucleolytic cleavage to 5'-phosphomonoester.</text>
        <dbReference type="EC" id="3.1.26.4"/>
    </reaction>
</comment>
<dbReference type="SUPFAM" id="SSF55658">
    <property type="entry name" value="L9 N-domain-like"/>
    <property type="match status" value="1"/>
</dbReference>
<feature type="region of interest" description="Disordered" evidence="10">
    <location>
        <begin position="126"/>
        <end position="145"/>
    </location>
</feature>
<dbReference type="OrthoDB" id="407198at2759"/>
<dbReference type="Pfam" id="PF00075">
    <property type="entry name" value="RNase_H"/>
    <property type="match status" value="1"/>
</dbReference>
<dbReference type="KEGG" id="mde:101890592"/>
<dbReference type="PANTHER" id="PTHR10642">
    <property type="entry name" value="RIBONUCLEASE H1"/>
    <property type="match status" value="1"/>
</dbReference>
<dbReference type="Gene3D" id="3.40.970.10">
    <property type="entry name" value="Ribonuclease H1, N-terminal domain"/>
    <property type="match status" value="1"/>
</dbReference>
<dbReference type="EC" id="3.1.26.4" evidence="9"/>
<dbReference type="SUPFAM" id="SSF53098">
    <property type="entry name" value="Ribonuclease H-like"/>
    <property type="match status" value="1"/>
</dbReference>
<dbReference type="PROSITE" id="PS50879">
    <property type="entry name" value="RNASE_H_1"/>
    <property type="match status" value="1"/>
</dbReference>
<dbReference type="InterPro" id="IPR002156">
    <property type="entry name" value="RNaseH_domain"/>
</dbReference>
<evidence type="ECO:0000256" key="4">
    <source>
        <dbReference type="ARBA" id="ARBA00022722"/>
    </source>
</evidence>
<evidence type="ECO:0000256" key="1">
    <source>
        <dbReference type="ARBA" id="ARBA00001946"/>
    </source>
</evidence>
<evidence type="ECO:0000256" key="6">
    <source>
        <dbReference type="ARBA" id="ARBA00022759"/>
    </source>
</evidence>
<evidence type="ECO:0000256" key="5">
    <source>
        <dbReference type="ARBA" id="ARBA00022723"/>
    </source>
</evidence>
<dbReference type="STRING" id="7370.A0A1I8MHZ9"/>
<evidence type="ECO:0000259" key="11">
    <source>
        <dbReference type="PROSITE" id="PS50879"/>
    </source>
</evidence>
<evidence type="ECO:0000256" key="7">
    <source>
        <dbReference type="ARBA" id="ARBA00022801"/>
    </source>
</evidence>
<keyword evidence="6 9" id="KW-0255">Endonuclease</keyword>
<dbReference type="GO" id="GO:0043137">
    <property type="term" value="P:DNA replication, removal of RNA primer"/>
    <property type="evidence" value="ECO:0007669"/>
    <property type="project" value="TreeGrafter"/>
</dbReference>
<reference evidence="14" key="2">
    <citation type="submission" date="2025-04" db="UniProtKB">
        <authorList>
            <consortium name="RefSeq"/>
        </authorList>
    </citation>
    <scope>IDENTIFICATION</scope>
    <source>
        <strain evidence="14">Aabys</strain>
    </source>
</reference>
<dbReference type="GO" id="GO:0004523">
    <property type="term" value="F:RNA-DNA hybrid ribonuclease activity"/>
    <property type="evidence" value="ECO:0007669"/>
    <property type="project" value="UniProtKB-UniRule"/>
</dbReference>
<gene>
    <name evidence="12" type="primary">101890592</name>
    <name evidence="14" type="synonym">LOC101890592</name>
</gene>
<dbReference type="InterPro" id="IPR017067">
    <property type="entry name" value="RNase_H1_euk"/>
</dbReference>
<dbReference type="InterPro" id="IPR036397">
    <property type="entry name" value="RNaseH_sf"/>
</dbReference>
<evidence type="ECO:0000256" key="2">
    <source>
        <dbReference type="ARBA" id="ARBA00004065"/>
    </source>
</evidence>
<keyword evidence="5 9" id="KW-0479">Metal-binding</keyword>
<dbReference type="RefSeq" id="XP_005181290.1">
    <property type="nucleotide sequence ID" value="XM_005181233.3"/>
</dbReference>
<dbReference type="InterPro" id="IPR037056">
    <property type="entry name" value="RNase_H1_N_sf"/>
</dbReference>
<keyword evidence="13" id="KW-1185">Reference proteome</keyword>
<feature type="domain" description="RNase H type-1" evidence="11">
    <location>
        <begin position="173"/>
        <end position="321"/>
    </location>
</feature>